<feature type="domain" description="Protein FecR C-terminal" evidence="2">
    <location>
        <begin position="324"/>
        <end position="392"/>
    </location>
</feature>
<organism evidence="3 4">
    <name type="scientific">Maribacter cobaltidurans</name>
    <dbReference type="NCBI Taxonomy" id="1178778"/>
    <lineage>
        <taxon>Bacteria</taxon>
        <taxon>Pseudomonadati</taxon>
        <taxon>Bacteroidota</taxon>
        <taxon>Flavobacteriia</taxon>
        <taxon>Flavobacteriales</taxon>
        <taxon>Flavobacteriaceae</taxon>
        <taxon>Maribacter</taxon>
    </lineage>
</organism>
<evidence type="ECO:0000313" key="4">
    <source>
        <dbReference type="Proteomes" id="UP000215244"/>
    </source>
</evidence>
<dbReference type="AlphaFoldDB" id="A0A223V2A3"/>
<evidence type="ECO:0000259" key="1">
    <source>
        <dbReference type="Pfam" id="PF04773"/>
    </source>
</evidence>
<evidence type="ECO:0000259" key="2">
    <source>
        <dbReference type="Pfam" id="PF16344"/>
    </source>
</evidence>
<dbReference type="PANTHER" id="PTHR30273:SF2">
    <property type="entry name" value="PROTEIN FECR"/>
    <property type="match status" value="1"/>
</dbReference>
<sequence>MSIKEIRLIADIIIRKIKGHLNQEEEILFENWLSEKDENLLTFKRLQKLHELKVPIPDIEELDAQKAWQLLLDAQRKQRKGVVRFSSRTLLRYAAIFVGIFGCFLAYRSFKSEATVIEPIDPNSITLDLGNGNTQVLTREGTLQIVNSEGEVLGKKVDGLVDYSQSKSDDVDDSAPEYNTLRIPNGKTFKVVLSDGTLVHLNAGSSLKYPVQFQKDKNREVVLIGEGFFEVTKNESSPFIVTSGGVDVRVLGTKFNVTSYPEDKRQNTVLVEGSVRIYETGSTYDVENSTLLSPGYKAEWNPEEKNMQLEKVPTELYTGWINGKLMMKEMVFSNIVKRLQRHYNVNITSEYQELNSRVFTATFEKESIREVLETFKLETPFDYEIEGNHILIKRQPKTDKPMGKV</sequence>
<evidence type="ECO:0000313" key="3">
    <source>
        <dbReference type="EMBL" id="ASV29563.1"/>
    </source>
</evidence>
<gene>
    <name evidence="3" type="ORF">CJ263_04660</name>
</gene>
<name>A0A223V2A3_9FLAO</name>
<dbReference type="EMBL" id="CP022957">
    <property type="protein sequence ID" value="ASV29563.1"/>
    <property type="molecule type" value="Genomic_DNA"/>
</dbReference>
<dbReference type="Proteomes" id="UP000215244">
    <property type="component" value="Chromosome"/>
</dbReference>
<feature type="domain" description="FecR protein" evidence="1">
    <location>
        <begin position="180"/>
        <end position="276"/>
    </location>
</feature>
<dbReference type="Gene3D" id="3.55.50.30">
    <property type="match status" value="1"/>
</dbReference>
<dbReference type="InterPro" id="IPR006860">
    <property type="entry name" value="FecR"/>
</dbReference>
<dbReference type="InterPro" id="IPR032508">
    <property type="entry name" value="FecR_C"/>
</dbReference>
<dbReference type="Pfam" id="PF16344">
    <property type="entry name" value="FecR_C"/>
    <property type="match status" value="1"/>
</dbReference>
<reference evidence="3 4" key="1">
    <citation type="submission" date="2017-08" db="EMBL/GenBank/DDBJ databases">
        <title>The complete genome sequence of Maribacter sp. B1, isolated from deep-sea sediment.</title>
        <authorList>
            <person name="Wu Y.-H."/>
            <person name="Cheng H."/>
            <person name="Xu X.-W."/>
        </authorList>
    </citation>
    <scope>NUCLEOTIDE SEQUENCE [LARGE SCALE GENOMIC DNA]</scope>
    <source>
        <strain evidence="3 4">B1</strain>
    </source>
</reference>
<protein>
    <submittedName>
        <fullName evidence="3">Uncharacterized protein</fullName>
    </submittedName>
</protein>
<accession>A0A223V2A3</accession>
<proteinExistence type="predicted"/>
<dbReference type="KEGG" id="marb:CJ263_04660"/>
<dbReference type="InterPro" id="IPR012373">
    <property type="entry name" value="Ferrdict_sens_TM"/>
</dbReference>
<dbReference type="PANTHER" id="PTHR30273">
    <property type="entry name" value="PERIPLASMIC SIGNAL SENSOR AND SIGMA FACTOR ACTIVATOR FECR-RELATED"/>
    <property type="match status" value="1"/>
</dbReference>
<keyword evidence="4" id="KW-1185">Reference proteome</keyword>
<dbReference type="Pfam" id="PF04773">
    <property type="entry name" value="FecR"/>
    <property type="match status" value="1"/>
</dbReference>
<dbReference type="Gene3D" id="2.60.120.1440">
    <property type="match status" value="1"/>
</dbReference>
<dbReference type="GO" id="GO:0016989">
    <property type="term" value="F:sigma factor antagonist activity"/>
    <property type="evidence" value="ECO:0007669"/>
    <property type="project" value="TreeGrafter"/>
</dbReference>